<gene>
    <name evidence="2" type="ORF">OS493_033739</name>
</gene>
<name>A0A9W9Z7B2_9CNID</name>
<evidence type="ECO:0000313" key="2">
    <source>
        <dbReference type="EMBL" id="KAJ7376578.1"/>
    </source>
</evidence>
<sequence length="120" mass="13564">MLKAISSSEEQILLFPDPNSPVKEDITADVTVMMCEVARKHDAIVALVKETSALQGHVIISLHVESELSCALMCLNTRNCFSFNYKMNKQICELNHTNKFTSPNDIILDLDSTYYEMDFT</sequence>
<evidence type="ECO:0000259" key="1">
    <source>
        <dbReference type="PROSITE" id="PS50948"/>
    </source>
</evidence>
<comment type="caution">
    <text evidence="2">The sequence shown here is derived from an EMBL/GenBank/DDBJ whole genome shotgun (WGS) entry which is preliminary data.</text>
</comment>
<dbReference type="EMBL" id="MU826395">
    <property type="protein sequence ID" value="KAJ7376578.1"/>
    <property type="molecule type" value="Genomic_DNA"/>
</dbReference>
<feature type="domain" description="Apple" evidence="1">
    <location>
        <begin position="35"/>
        <end position="119"/>
    </location>
</feature>
<dbReference type="InterPro" id="IPR003609">
    <property type="entry name" value="Pan_app"/>
</dbReference>
<protein>
    <recommendedName>
        <fullName evidence="1">Apple domain-containing protein</fullName>
    </recommendedName>
</protein>
<dbReference type="CDD" id="cd01099">
    <property type="entry name" value="PAN_AP_HGF"/>
    <property type="match status" value="1"/>
</dbReference>
<proteinExistence type="predicted"/>
<dbReference type="AlphaFoldDB" id="A0A9W9Z7B2"/>
<dbReference type="SMART" id="SM00473">
    <property type="entry name" value="PAN_AP"/>
    <property type="match status" value="1"/>
</dbReference>
<dbReference type="SUPFAM" id="SSF57414">
    <property type="entry name" value="Hairpin loop containing domain-like"/>
    <property type="match status" value="1"/>
</dbReference>
<dbReference type="Proteomes" id="UP001163046">
    <property type="component" value="Unassembled WGS sequence"/>
</dbReference>
<evidence type="ECO:0000313" key="3">
    <source>
        <dbReference type="Proteomes" id="UP001163046"/>
    </source>
</evidence>
<reference evidence="2" key="1">
    <citation type="submission" date="2023-01" db="EMBL/GenBank/DDBJ databases">
        <title>Genome assembly of the deep-sea coral Lophelia pertusa.</title>
        <authorList>
            <person name="Herrera S."/>
            <person name="Cordes E."/>
        </authorList>
    </citation>
    <scope>NUCLEOTIDE SEQUENCE</scope>
    <source>
        <strain evidence="2">USNM1676648</strain>
        <tissue evidence="2">Polyp</tissue>
    </source>
</reference>
<dbReference type="OrthoDB" id="6132182at2759"/>
<dbReference type="PROSITE" id="PS50948">
    <property type="entry name" value="PAN"/>
    <property type="match status" value="1"/>
</dbReference>
<accession>A0A9W9Z7B2</accession>
<dbReference type="Gene3D" id="3.50.4.10">
    <property type="entry name" value="Hepatocyte Growth Factor"/>
    <property type="match status" value="1"/>
</dbReference>
<dbReference type="Pfam" id="PF00024">
    <property type="entry name" value="PAN_1"/>
    <property type="match status" value="1"/>
</dbReference>
<keyword evidence="3" id="KW-1185">Reference proteome</keyword>
<organism evidence="2 3">
    <name type="scientific">Desmophyllum pertusum</name>
    <dbReference type="NCBI Taxonomy" id="174260"/>
    <lineage>
        <taxon>Eukaryota</taxon>
        <taxon>Metazoa</taxon>
        <taxon>Cnidaria</taxon>
        <taxon>Anthozoa</taxon>
        <taxon>Hexacorallia</taxon>
        <taxon>Scleractinia</taxon>
        <taxon>Caryophylliina</taxon>
        <taxon>Caryophylliidae</taxon>
        <taxon>Desmophyllum</taxon>
    </lineage>
</organism>